<dbReference type="Proteomes" id="UP001430953">
    <property type="component" value="Unassembled WGS sequence"/>
</dbReference>
<accession>A0AAW2FS55</accession>
<dbReference type="EMBL" id="JADYXP020000009">
    <property type="protein sequence ID" value="KAL0116962.1"/>
    <property type="molecule type" value="Genomic_DNA"/>
</dbReference>
<proteinExistence type="predicted"/>
<gene>
    <name evidence="1" type="ORF">PUN28_010083</name>
</gene>
<keyword evidence="2" id="KW-1185">Reference proteome</keyword>
<reference evidence="1 2" key="1">
    <citation type="submission" date="2023-03" db="EMBL/GenBank/DDBJ databases">
        <title>High recombination rates correlate with genetic variation in Cardiocondyla obscurior ants.</title>
        <authorList>
            <person name="Errbii M."/>
        </authorList>
    </citation>
    <scope>NUCLEOTIDE SEQUENCE [LARGE SCALE GENOMIC DNA]</scope>
    <source>
        <strain evidence="1">Alpha-2009</strain>
        <tissue evidence="1">Whole body</tissue>
    </source>
</reference>
<evidence type="ECO:0000313" key="1">
    <source>
        <dbReference type="EMBL" id="KAL0116962.1"/>
    </source>
</evidence>
<comment type="caution">
    <text evidence="1">The sequence shown here is derived from an EMBL/GenBank/DDBJ whole genome shotgun (WGS) entry which is preliminary data.</text>
</comment>
<dbReference type="AlphaFoldDB" id="A0AAW2FS55"/>
<sequence>MSVRHYRRGVQWCSLTINWAIPWKIYNLHRHTSRIFVRNRISFNPYQDFHLLADTSKVKIKNCFST</sequence>
<evidence type="ECO:0000313" key="2">
    <source>
        <dbReference type="Proteomes" id="UP001430953"/>
    </source>
</evidence>
<protein>
    <submittedName>
        <fullName evidence="1">Uncharacterized protein</fullName>
    </submittedName>
</protein>
<organism evidence="1 2">
    <name type="scientific">Cardiocondyla obscurior</name>
    <dbReference type="NCBI Taxonomy" id="286306"/>
    <lineage>
        <taxon>Eukaryota</taxon>
        <taxon>Metazoa</taxon>
        <taxon>Ecdysozoa</taxon>
        <taxon>Arthropoda</taxon>
        <taxon>Hexapoda</taxon>
        <taxon>Insecta</taxon>
        <taxon>Pterygota</taxon>
        <taxon>Neoptera</taxon>
        <taxon>Endopterygota</taxon>
        <taxon>Hymenoptera</taxon>
        <taxon>Apocrita</taxon>
        <taxon>Aculeata</taxon>
        <taxon>Formicoidea</taxon>
        <taxon>Formicidae</taxon>
        <taxon>Myrmicinae</taxon>
        <taxon>Cardiocondyla</taxon>
    </lineage>
</organism>
<name>A0AAW2FS55_9HYME</name>